<keyword evidence="7" id="KW-0399">Innate immunity</keyword>
<reference evidence="22" key="3">
    <citation type="submission" date="2025-09" db="UniProtKB">
        <authorList>
            <consortium name="Ensembl"/>
        </authorList>
    </citation>
    <scope>IDENTIFICATION</scope>
</reference>
<dbReference type="GO" id="GO:0006397">
    <property type="term" value="P:mRNA processing"/>
    <property type="evidence" value="ECO:0007669"/>
    <property type="project" value="UniProtKB-KW"/>
</dbReference>
<keyword evidence="6" id="KW-0597">Phosphoprotein</keyword>
<evidence type="ECO:0000256" key="8">
    <source>
        <dbReference type="ARBA" id="ARBA00022664"/>
    </source>
</evidence>
<evidence type="ECO:0000256" key="14">
    <source>
        <dbReference type="ARBA" id="ARBA00022972"/>
    </source>
</evidence>
<evidence type="ECO:0000256" key="1">
    <source>
        <dbReference type="ARBA" id="ARBA00004123"/>
    </source>
</evidence>
<feature type="region of interest" description="Disordered" evidence="20">
    <location>
        <begin position="68"/>
        <end position="185"/>
    </location>
</feature>
<dbReference type="Proteomes" id="UP000694580">
    <property type="component" value="Chromosome 14"/>
</dbReference>
<dbReference type="GO" id="GO:0050918">
    <property type="term" value="P:positive chemotaxis"/>
    <property type="evidence" value="ECO:0007669"/>
    <property type="project" value="TreeGrafter"/>
</dbReference>
<evidence type="ECO:0000313" key="23">
    <source>
        <dbReference type="Proteomes" id="UP000694580"/>
    </source>
</evidence>
<dbReference type="GO" id="GO:0002548">
    <property type="term" value="P:monocyte chemotaxis"/>
    <property type="evidence" value="ECO:0007669"/>
    <property type="project" value="TreeGrafter"/>
</dbReference>
<evidence type="ECO:0000256" key="6">
    <source>
        <dbReference type="ARBA" id="ARBA00022553"/>
    </source>
</evidence>
<evidence type="ECO:0000256" key="11">
    <source>
        <dbReference type="ARBA" id="ARBA00022737"/>
    </source>
</evidence>
<keyword evidence="4" id="KW-0963">Cytoplasm</keyword>
<dbReference type="GO" id="GO:0005681">
    <property type="term" value="C:spliceosomal complex"/>
    <property type="evidence" value="ECO:0007669"/>
    <property type="project" value="UniProtKB-KW"/>
</dbReference>
<evidence type="ECO:0000256" key="19">
    <source>
        <dbReference type="RuleBase" id="RU102079"/>
    </source>
</evidence>
<dbReference type="GO" id="GO:0045806">
    <property type="term" value="P:negative regulation of endocytosis"/>
    <property type="evidence" value="ECO:0007669"/>
    <property type="project" value="TreeGrafter"/>
</dbReference>
<protein>
    <recommendedName>
        <fullName evidence="19">Galectin</fullName>
    </recommendedName>
</protein>
<dbReference type="GO" id="GO:0043236">
    <property type="term" value="F:laminin binding"/>
    <property type="evidence" value="ECO:0007669"/>
    <property type="project" value="TreeGrafter"/>
</dbReference>
<evidence type="ECO:0000256" key="2">
    <source>
        <dbReference type="ARBA" id="ARBA00004496"/>
    </source>
</evidence>
<dbReference type="GO" id="GO:0090280">
    <property type="term" value="P:positive regulation of calcium ion import"/>
    <property type="evidence" value="ECO:0007669"/>
    <property type="project" value="TreeGrafter"/>
</dbReference>
<evidence type="ECO:0000259" key="21">
    <source>
        <dbReference type="PROSITE" id="PS51304"/>
    </source>
</evidence>
<evidence type="ECO:0000256" key="3">
    <source>
        <dbReference type="ARBA" id="ARBA00004613"/>
    </source>
</evidence>
<evidence type="ECO:0000256" key="5">
    <source>
        <dbReference type="ARBA" id="ARBA00022525"/>
    </source>
</evidence>
<feature type="compositionally biased region" description="Polar residues" evidence="20">
    <location>
        <begin position="68"/>
        <end position="103"/>
    </location>
</feature>
<dbReference type="PANTHER" id="PTHR11346:SF26">
    <property type="entry name" value="GALECTIN-3"/>
    <property type="match status" value="1"/>
</dbReference>
<proteinExistence type="predicted"/>
<keyword evidence="13" id="KW-0391">Immunity</keyword>
<dbReference type="InterPro" id="IPR001079">
    <property type="entry name" value="Galectin_CRD"/>
</dbReference>
<dbReference type="Pfam" id="PF00337">
    <property type="entry name" value="Gal-bind_lectin"/>
    <property type="match status" value="1"/>
</dbReference>
<comment type="subcellular location">
    <subcellularLocation>
        <location evidence="2">Cytoplasm</location>
    </subcellularLocation>
    <subcellularLocation>
        <location evidence="1">Nucleus</location>
    </subcellularLocation>
    <subcellularLocation>
        <location evidence="3">Secreted</location>
    </subcellularLocation>
</comment>
<keyword evidence="8" id="KW-0507">mRNA processing</keyword>
<reference evidence="22" key="2">
    <citation type="submission" date="2025-08" db="UniProtKB">
        <authorList>
            <consortium name="Ensembl"/>
        </authorList>
    </citation>
    <scope>IDENTIFICATION</scope>
</reference>
<reference evidence="22 23" key="1">
    <citation type="submission" date="2020-06" db="EMBL/GenBank/DDBJ databases">
        <authorList>
            <consortium name="Wellcome Sanger Institute Data Sharing"/>
        </authorList>
    </citation>
    <scope>NUCLEOTIDE SEQUENCE [LARGE SCALE GENOMIC DNA]</scope>
</reference>
<dbReference type="GO" id="GO:0005737">
    <property type="term" value="C:cytoplasm"/>
    <property type="evidence" value="ECO:0007669"/>
    <property type="project" value="UniProtKB-SubCell"/>
</dbReference>
<dbReference type="GO" id="GO:0005615">
    <property type="term" value="C:extracellular space"/>
    <property type="evidence" value="ECO:0007669"/>
    <property type="project" value="TreeGrafter"/>
</dbReference>
<dbReference type="GO" id="GO:0048030">
    <property type="term" value="F:disaccharide binding"/>
    <property type="evidence" value="ECO:0007669"/>
    <property type="project" value="TreeGrafter"/>
</dbReference>
<keyword evidence="14" id="KW-0389">IgE-binding protein</keyword>
<evidence type="ECO:0000256" key="16">
    <source>
        <dbReference type="ARBA" id="ARBA00023157"/>
    </source>
</evidence>
<evidence type="ECO:0000313" key="22">
    <source>
        <dbReference type="Ensembl" id="ENSDCDP00010025700.1"/>
    </source>
</evidence>
<keyword evidence="10 19" id="KW-0430">Lectin</keyword>
<evidence type="ECO:0000256" key="4">
    <source>
        <dbReference type="ARBA" id="ARBA00022490"/>
    </source>
</evidence>
<organism evidence="22 23">
    <name type="scientific">Denticeps clupeoides</name>
    <name type="common">denticle herring</name>
    <dbReference type="NCBI Taxonomy" id="299321"/>
    <lineage>
        <taxon>Eukaryota</taxon>
        <taxon>Metazoa</taxon>
        <taxon>Chordata</taxon>
        <taxon>Craniata</taxon>
        <taxon>Vertebrata</taxon>
        <taxon>Euteleostomi</taxon>
        <taxon>Actinopterygii</taxon>
        <taxon>Neopterygii</taxon>
        <taxon>Teleostei</taxon>
        <taxon>Clupei</taxon>
        <taxon>Clupeiformes</taxon>
        <taxon>Denticipitoidei</taxon>
        <taxon>Denticipitidae</taxon>
        <taxon>Denticeps</taxon>
    </lineage>
</organism>
<keyword evidence="11" id="KW-0677">Repeat</keyword>
<dbReference type="GO" id="GO:0030154">
    <property type="term" value="P:cell differentiation"/>
    <property type="evidence" value="ECO:0007669"/>
    <property type="project" value="UniProtKB-KW"/>
</dbReference>
<keyword evidence="18" id="KW-0539">Nucleus</keyword>
<dbReference type="AlphaFoldDB" id="A0AAY4BXQ9"/>
<dbReference type="GO" id="GO:0001772">
    <property type="term" value="C:immunological synapse"/>
    <property type="evidence" value="ECO:0007669"/>
    <property type="project" value="TreeGrafter"/>
</dbReference>
<accession>A0AAY4BXQ9</accession>
<evidence type="ECO:0000256" key="9">
    <source>
        <dbReference type="ARBA" id="ARBA00022728"/>
    </source>
</evidence>
<keyword evidence="16" id="KW-1015">Disulfide bond</keyword>
<sequence>MTKCLRFHSVVFRLYFTGRPFFHVTDKMDLAHTGCSSAGQQCNSIWPGQAGQQYQPCYPCPPTSTTNWPGNQPVPATQPSWPSTQLQPSQSFPPNWPTTQLQPGQLIPANWPATQPQPGQPIPPNWPLTQPLQAQPTQPSWPAPQLQPGQPTQPSWPMQQPGQPADLPCPGTNPCQPNQPGVPVVPPNPNQPGVPVIPPNPNQPGVPVMPTNPTQPAVPVKPPNSGWPFNPGQSGWPGQAVPLPGQWPGSTPEGPVAVPYNLNIPRGIYDKMMLIIAGQAKPLAKMFTINFLRGNDIAFHINPRFNEGGKQVLVRNHREGERWGKEERTIHGPFPFTPGQPFEMKILCTYNEFKVAVNGAQVFEFKHRIRELNQIDRINILQDVNLSSVKVENVQ</sequence>
<evidence type="ECO:0000256" key="17">
    <source>
        <dbReference type="ARBA" id="ARBA00023187"/>
    </source>
</evidence>
<feature type="compositionally biased region" description="Polar residues" evidence="20">
    <location>
        <begin position="147"/>
        <end position="162"/>
    </location>
</feature>
<dbReference type="InterPro" id="IPR044156">
    <property type="entry name" value="Galectin-like"/>
</dbReference>
<dbReference type="GO" id="GO:2001237">
    <property type="term" value="P:negative regulation of extrinsic apoptotic signaling pathway"/>
    <property type="evidence" value="ECO:0007669"/>
    <property type="project" value="TreeGrafter"/>
</dbReference>
<keyword evidence="15" id="KW-0007">Acetylation</keyword>
<dbReference type="SUPFAM" id="SSF49899">
    <property type="entry name" value="Concanavalin A-like lectins/glucanases"/>
    <property type="match status" value="1"/>
</dbReference>
<evidence type="ECO:0000256" key="7">
    <source>
        <dbReference type="ARBA" id="ARBA00022588"/>
    </source>
</evidence>
<dbReference type="Gene3D" id="2.60.120.200">
    <property type="match status" value="1"/>
</dbReference>
<evidence type="ECO:0000256" key="10">
    <source>
        <dbReference type="ARBA" id="ARBA00022734"/>
    </source>
</evidence>
<dbReference type="GO" id="GO:0048245">
    <property type="term" value="P:eosinophil chemotaxis"/>
    <property type="evidence" value="ECO:0007669"/>
    <property type="project" value="TreeGrafter"/>
</dbReference>
<name>A0AAY4BXQ9_9TELE</name>
<dbReference type="GO" id="GO:0030593">
    <property type="term" value="P:neutrophil chemotaxis"/>
    <property type="evidence" value="ECO:0007669"/>
    <property type="project" value="TreeGrafter"/>
</dbReference>
<keyword evidence="9" id="KW-0747">Spliceosome</keyword>
<evidence type="ECO:0000256" key="12">
    <source>
        <dbReference type="ARBA" id="ARBA00022782"/>
    </source>
</evidence>
<dbReference type="PROSITE" id="PS51304">
    <property type="entry name" value="GALECTIN"/>
    <property type="match status" value="1"/>
</dbReference>
<dbReference type="SMART" id="SM00908">
    <property type="entry name" value="Gal-bind_lectin"/>
    <property type="match status" value="1"/>
</dbReference>
<keyword evidence="12" id="KW-0221">Differentiation</keyword>
<evidence type="ECO:0000256" key="20">
    <source>
        <dbReference type="SAM" id="MobiDB-lite"/>
    </source>
</evidence>
<dbReference type="InterPro" id="IPR013320">
    <property type="entry name" value="ConA-like_dom_sf"/>
</dbReference>
<evidence type="ECO:0000256" key="13">
    <source>
        <dbReference type="ARBA" id="ARBA00022859"/>
    </source>
</evidence>
<feature type="domain" description="Galectin" evidence="21">
    <location>
        <begin position="260"/>
        <end position="392"/>
    </location>
</feature>
<dbReference type="GO" id="GO:0008380">
    <property type="term" value="P:RNA splicing"/>
    <property type="evidence" value="ECO:0007669"/>
    <property type="project" value="UniProtKB-KW"/>
</dbReference>
<dbReference type="PANTHER" id="PTHR11346">
    <property type="entry name" value="GALECTIN"/>
    <property type="match status" value="1"/>
</dbReference>
<dbReference type="GeneTree" id="ENSGT00940000157224"/>
<keyword evidence="5" id="KW-0964">Secreted</keyword>
<gene>
    <name evidence="22" type="primary">LOC114803355</name>
</gene>
<dbReference type="FunFam" id="2.60.120.200:FF:000023">
    <property type="entry name" value="Galectin"/>
    <property type="match status" value="1"/>
</dbReference>
<dbReference type="GO" id="GO:0019863">
    <property type="term" value="F:IgE binding"/>
    <property type="evidence" value="ECO:0007669"/>
    <property type="project" value="UniProtKB-KW"/>
</dbReference>
<dbReference type="CDD" id="cd00070">
    <property type="entry name" value="GLECT"/>
    <property type="match status" value="1"/>
</dbReference>
<keyword evidence="17" id="KW-0508">mRNA splicing</keyword>
<feature type="compositionally biased region" description="Low complexity" evidence="20">
    <location>
        <begin position="127"/>
        <end position="138"/>
    </location>
</feature>
<dbReference type="SMART" id="SM00276">
    <property type="entry name" value="GLECT"/>
    <property type="match status" value="1"/>
</dbReference>
<dbReference type="Ensembl" id="ENSDCDT00010031813.1">
    <property type="protein sequence ID" value="ENSDCDP00010025700.1"/>
    <property type="gene ID" value="ENSDCDG00010016318.1"/>
</dbReference>
<evidence type="ECO:0000256" key="15">
    <source>
        <dbReference type="ARBA" id="ARBA00022990"/>
    </source>
</evidence>
<dbReference type="GO" id="GO:0048246">
    <property type="term" value="P:macrophage chemotaxis"/>
    <property type="evidence" value="ECO:0007669"/>
    <property type="project" value="TreeGrafter"/>
</dbReference>
<feature type="compositionally biased region" description="Low complexity" evidence="20">
    <location>
        <begin position="173"/>
        <end position="182"/>
    </location>
</feature>
<dbReference type="GO" id="GO:0045087">
    <property type="term" value="P:innate immune response"/>
    <property type="evidence" value="ECO:0007669"/>
    <property type="project" value="UniProtKB-KW"/>
</dbReference>
<evidence type="ECO:0000256" key="18">
    <source>
        <dbReference type="ARBA" id="ARBA00023242"/>
    </source>
</evidence>
<keyword evidence="23" id="KW-1185">Reference proteome</keyword>